<accession>A0ABN9XXS5</accession>
<dbReference type="EMBL" id="CAUYUJ010021452">
    <property type="protein sequence ID" value="CAK0904730.1"/>
    <property type="molecule type" value="Genomic_DNA"/>
</dbReference>
<protein>
    <recommendedName>
        <fullName evidence="3">RanBP2-type domain-containing protein</fullName>
    </recommendedName>
</protein>
<dbReference type="Proteomes" id="UP001189429">
    <property type="component" value="Unassembled WGS sequence"/>
</dbReference>
<name>A0ABN9XXS5_9DINO</name>
<comment type="caution">
    <text evidence="1">The sequence shown here is derived from an EMBL/GenBank/DDBJ whole genome shotgun (WGS) entry which is preliminary data.</text>
</comment>
<evidence type="ECO:0008006" key="3">
    <source>
        <dbReference type="Google" id="ProtNLM"/>
    </source>
</evidence>
<sequence>SHLGAPPSLSLVIAAMSACARERSLAPPDGHAQDERWHCTQCGFWNKPTNTVCGGTGPMGCKAARPETVDPFLQAQALWAAQQASANARAGGASVDPDKWVCECGFANRLINTVCGGGGPLGCKQQRPGCRPGRDQAARGVGAARTPADDGDSWTCSCGFVNSAKNVQCGGKGVLGCKKARAEQVVADLKQYREQMNQRSVSTQARS</sequence>
<reference evidence="1" key="1">
    <citation type="submission" date="2023-10" db="EMBL/GenBank/DDBJ databases">
        <authorList>
            <person name="Chen Y."/>
            <person name="Shah S."/>
            <person name="Dougan E. K."/>
            <person name="Thang M."/>
            <person name="Chan C."/>
        </authorList>
    </citation>
    <scope>NUCLEOTIDE SEQUENCE [LARGE SCALE GENOMIC DNA]</scope>
</reference>
<evidence type="ECO:0000313" key="2">
    <source>
        <dbReference type="Proteomes" id="UP001189429"/>
    </source>
</evidence>
<organism evidence="1 2">
    <name type="scientific">Prorocentrum cordatum</name>
    <dbReference type="NCBI Taxonomy" id="2364126"/>
    <lineage>
        <taxon>Eukaryota</taxon>
        <taxon>Sar</taxon>
        <taxon>Alveolata</taxon>
        <taxon>Dinophyceae</taxon>
        <taxon>Prorocentrales</taxon>
        <taxon>Prorocentraceae</taxon>
        <taxon>Prorocentrum</taxon>
    </lineage>
</organism>
<evidence type="ECO:0000313" key="1">
    <source>
        <dbReference type="EMBL" id="CAK0904730.1"/>
    </source>
</evidence>
<keyword evidence="2" id="KW-1185">Reference proteome</keyword>
<proteinExistence type="predicted"/>
<feature type="non-terminal residue" evidence="1">
    <location>
        <position position="1"/>
    </location>
</feature>
<gene>
    <name evidence="1" type="ORF">PCOR1329_LOCUS80673</name>
</gene>